<feature type="transmembrane region" description="Helical" evidence="18">
    <location>
        <begin position="174"/>
        <end position="193"/>
    </location>
</feature>
<dbReference type="InterPro" id="IPR023214">
    <property type="entry name" value="HAD_sf"/>
</dbReference>
<evidence type="ECO:0000259" key="19">
    <source>
        <dbReference type="PROSITE" id="PS50846"/>
    </source>
</evidence>
<dbReference type="GO" id="GO:0012505">
    <property type="term" value="C:endomembrane system"/>
    <property type="evidence" value="ECO:0007669"/>
    <property type="project" value="UniProtKB-SubCell"/>
</dbReference>
<dbReference type="NCBIfam" id="TIGR00003">
    <property type="entry name" value="copper ion binding protein"/>
    <property type="match status" value="2"/>
</dbReference>
<dbReference type="InterPro" id="IPR006121">
    <property type="entry name" value="HMA_dom"/>
</dbReference>
<evidence type="ECO:0000256" key="3">
    <source>
        <dbReference type="ARBA" id="ARBA00022448"/>
    </source>
</evidence>
<feature type="transmembrane region" description="Helical" evidence="18">
    <location>
        <begin position="214"/>
        <end position="233"/>
    </location>
</feature>
<dbReference type="EC" id="7.2.2.9" evidence="16"/>
<dbReference type="SUPFAM" id="SSF81665">
    <property type="entry name" value="Calcium ATPase, transmembrane domain M"/>
    <property type="match status" value="1"/>
</dbReference>
<dbReference type="InterPro" id="IPR036163">
    <property type="entry name" value="HMA_dom_sf"/>
</dbReference>
<dbReference type="Gene3D" id="2.70.150.10">
    <property type="entry name" value="Calcium-transporting ATPase, cytoplasmic transduction domain A"/>
    <property type="match status" value="1"/>
</dbReference>
<evidence type="ECO:0000256" key="11">
    <source>
        <dbReference type="ARBA" id="ARBA00022967"/>
    </source>
</evidence>
<evidence type="ECO:0000256" key="6">
    <source>
        <dbReference type="ARBA" id="ARBA00022737"/>
    </source>
</evidence>
<evidence type="ECO:0000256" key="5">
    <source>
        <dbReference type="ARBA" id="ARBA00022723"/>
    </source>
</evidence>
<sequence>MSALTLPIDGMTCASCAKRVENALLKVSGVHSASVNAVSAQAQLELTGMVDSAALQQAIEHAGYQLRQQSAAFAVSGMSCASCVARIEKALLAVPGVLAVSVNLASNQAHVTWLAEHSSEALLAAFKSAGYPATLIDTEQKQASAQSTPWLLILCALLSLPLVVPMFFELGGGHWMLPAVLQFLLATPVQFAGGARFYRAAWAALKARSANMDVLVALGTSAAYGLSLYHWAVQEGMPVLYFEASSVVITLVLLGKYLEERAKHSTREAILALQALRPDSALRLTADGNSERVPLSQLALGDQLLLQPGASVPVDGRIVSGSSHVDESMLTGEPLPVARSTGATLSAGSINGEGVLTLEVTALGGDTLLARIIALVEQAQAAKAPIQKLVDRISAVFVPLVLVLALLTLLGWLAVGSPLEVALINAVSVLVIACPCALGLATPAAIMVGTGSAARHGILIRDARILESAKAVDCVAFDKTGTLTQGKPQLLALHSFNGEQSRVLQLAASLQHGSEHPLARAVLAAAKAQNIALLPSRDVQALPGKGAQGAVDGLLLQLGSDRLLPEGQPLHGELAAARNNEQSQGRSVSWLIDVNAQQVLAMLAFGDAIKTGTPQALAQLQHDGIQRVLISGDNRGSVGALAKQLQLDSWHAEVLPADKAALVNQLREQGRHVAMVGDGINDAPALAAADVSLAMGEGSDVAMQTAGITLMRGDPRLVPAALDIARRTYRKIRQNLFWAFIYNVIGLPLAAFGLLNPMLAGAAMAASSLCVVGNALLLKRWQPNLKETAQ</sequence>
<keyword evidence="9 18" id="KW-0067">ATP-binding</keyword>
<keyword evidence="14" id="KW-0406">Ion transport</keyword>
<dbReference type="GO" id="GO:0043682">
    <property type="term" value="F:P-type divalent copper transporter activity"/>
    <property type="evidence" value="ECO:0007669"/>
    <property type="project" value="UniProtKB-EC"/>
</dbReference>
<feature type="transmembrane region" description="Helical" evidence="18">
    <location>
        <begin position="421"/>
        <end position="446"/>
    </location>
</feature>
<keyword evidence="6" id="KW-0677">Repeat</keyword>
<dbReference type="Gene3D" id="3.40.1110.10">
    <property type="entry name" value="Calcium-transporting ATPase, cytoplasmic domain N"/>
    <property type="match status" value="1"/>
</dbReference>
<accession>A0A1H7LFX8</accession>
<dbReference type="CDD" id="cd02094">
    <property type="entry name" value="P-type_ATPase_Cu-like"/>
    <property type="match status" value="1"/>
</dbReference>
<feature type="transmembrane region" description="Helical" evidence="18">
    <location>
        <begin position="150"/>
        <end position="168"/>
    </location>
</feature>
<evidence type="ECO:0000256" key="1">
    <source>
        <dbReference type="ARBA" id="ARBA00004127"/>
    </source>
</evidence>
<dbReference type="Pfam" id="PF00702">
    <property type="entry name" value="Hydrolase"/>
    <property type="match status" value="1"/>
</dbReference>
<evidence type="ECO:0000256" key="7">
    <source>
        <dbReference type="ARBA" id="ARBA00022741"/>
    </source>
</evidence>
<keyword evidence="12 18" id="KW-1133">Transmembrane helix</keyword>
<keyword evidence="21" id="KW-1185">Reference proteome</keyword>
<dbReference type="InterPro" id="IPR023298">
    <property type="entry name" value="ATPase_P-typ_TM_dom_sf"/>
</dbReference>
<keyword evidence="10" id="KW-0460">Magnesium</keyword>
<dbReference type="GO" id="GO:0055070">
    <property type="term" value="P:copper ion homeostasis"/>
    <property type="evidence" value="ECO:0007669"/>
    <property type="project" value="TreeGrafter"/>
</dbReference>
<dbReference type="GO" id="GO:0016887">
    <property type="term" value="F:ATP hydrolysis activity"/>
    <property type="evidence" value="ECO:0007669"/>
    <property type="project" value="InterPro"/>
</dbReference>
<dbReference type="RefSeq" id="WP_074867080.1">
    <property type="nucleotide sequence ID" value="NZ_FOAS01000007.1"/>
</dbReference>
<dbReference type="GO" id="GO:0005524">
    <property type="term" value="F:ATP binding"/>
    <property type="evidence" value="ECO:0007669"/>
    <property type="project" value="UniProtKB-UniRule"/>
</dbReference>
<keyword evidence="11" id="KW-1278">Translocase</keyword>
<dbReference type="Proteomes" id="UP000185766">
    <property type="component" value="Unassembled WGS sequence"/>
</dbReference>
<dbReference type="Pfam" id="PF00122">
    <property type="entry name" value="E1-E2_ATPase"/>
    <property type="match status" value="1"/>
</dbReference>
<dbReference type="NCBIfam" id="TIGR01494">
    <property type="entry name" value="ATPase_P-type"/>
    <property type="match status" value="2"/>
</dbReference>
<keyword evidence="3" id="KW-0813">Transport</keyword>
<dbReference type="InterPro" id="IPR044492">
    <property type="entry name" value="P_typ_ATPase_HD_dom"/>
</dbReference>
<evidence type="ECO:0000256" key="8">
    <source>
        <dbReference type="ARBA" id="ARBA00022796"/>
    </source>
</evidence>
<keyword evidence="5 18" id="KW-0479">Metal-binding</keyword>
<dbReference type="PRINTS" id="PR00119">
    <property type="entry name" value="CATATPASE"/>
</dbReference>
<dbReference type="PANTHER" id="PTHR43520:SF8">
    <property type="entry name" value="P-TYPE CU(+) TRANSPORTER"/>
    <property type="match status" value="1"/>
</dbReference>
<dbReference type="SUPFAM" id="SSF55008">
    <property type="entry name" value="HMA, heavy metal-associated domain"/>
    <property type="match status" value="2"/>
</dbReference>
<dbReference type="InterPro" id="IPR006122">
    <property type="entry name" value="HMA_Cu_ion-bd"/>
</dbReference>
<protein>
    <recommendedName>
        <fullName evidence="16">P-type Cu(2+) transporter</fullName>
        <ecNumber evidence="16">7.2.2.9</ecNumber>
    </recommendedName>
</protein>
<dbReference type="FunFam" id="3.30.70.100:FF:000005">
    <property type="entry name" value="Copper-exporting P-type ATPase A"/>
    <property type="match status" value="1"/>
</dbReference>
<reference evidence="20 21" key="1">
    <citation type="submission" date="2016-10" db="EMBL/GenBank/DDBJ databases">
        <authorList>
            <person name="de Groot N.N."/>
        </authorList>
    </citation>
    <scope>NUCLEOTIDE SEQUENCE [LARGE SCALE GENOMIC DNA]</scope>
    <source>
        <strain evidence="20 21">JCM 19513</strain>
    </source>
</reference>
<dbReference type="NCBIfam" id="TIGR01525">
    <property type="entry name" value="ATPase-IB_hvy"/>
    <property type="match status" value="1"/>
</dbReference>
<feature type="domain" description="HMA" evidence="19">
    <location>
        <begin position="2"/>
        <end position="67"/>
    </location>
</feature>
<evidence type="ECO:0000256" key="9">
    <source>
        <dbReference type="ARBA" id="ARBA00022840"/>
    </source>
</evidence>
<comment type="similarity">
    <text evidence="2 18">Belongs to the cation transport ATPase (P-type) (TC 3.A.3) family. Type IB subfamily.</text>
</comment>
<dbReference type="NCBIfam" id="TIGR01511">
    <property type="entry name" value="ATPase-IB1_Cu"/>
    <property type="match status" value="1"/>
</dbReference>
<dbReference type="SFLD" id="SFLDG00002">
    <property type="entry name" value="C1.7:_P-type_atpase_like"/>
    <property type="match status" value="1"/>
</dbReference>
<evidence type="ECO:0000313" key="21">
    <source>
        <dbReference type="Proteomes" id="UP000185766"/>
    </source>
</evidence>
<feature type="transmembrane region" description="Helical" evidence="18">
    <location>
        <begin position="761"/>
        <end position="778"/>
    </location>
</feature>
<dbReference type="STRING" id="1429083.GCA_001885685_00431"/>
<dbReference type="PROSITE" id="PS50846">
    <property type="entry name" value="HMA_2"/>
    <property type="match status" value="2"/>
</dbReference>
<evidence type="ECO:0000313" key="20">
    <source>
        <dbReference type="EMBL" id="SEK97901.1"/>
    </source>
</evidence>
<gene>
    <name evidence="20" type="ORF">SAMN05216214_10711</name>
</gene>
<dbReference type="Gene3D" id="3.40.50.1000">
    <property type="entry name" value="HAD superfamily/HAD-like"/>
    <property type="match status" value="1"/>
</dbReference>
<dbReference type="PANTHER" id="PTHR43520">
    <property type="entry name" value="ATP7, ISOFORM B"/>
    <property type="match status" value="1"/>
</dbReference>
<feature type="transmembrane region" description="Helical" evidence="18">
    <location>
        <begin position="239"/>
        <end position="258"/>
    </location>
</feature>
<dbReference type="GO" id="GO:0005886">
    <property type="term" value="C:plasma membrane"/>
    <property type="evidence" value="ECO:0007669"/>
    <property type="project" value="UniProtKB-SubCell"/>
</dbReference>
<dbReference type="EMBL" id="FOAS01000007">
    <property type="protein sequence ID" value="SEK97901.1"/>
    <property type="molecule type" value="Genomic_DNA"/>
</dbReference>
<dbReference type="InterPro" id="IPR018303">
    <property type="entry name" value="ATPase_P-typ_P_site"/>
</dbReference>
<name>A0A1H7LFX8_9GAMM</name>
<dbReference type="InterPro" id="IPR017969">
    <property type="entry name" value="Heavy-metal-associated_CS"/>
</dbReference>
<evidence type="ECO:0000256" key="15">
    <source>
        <dbReference type="ARBA" id="ARBA00023136"/>
    </source>
</evidence>
<evidence type="ECO:0000256" key="13">
    <source>
        <dbReference type="ARBA" id="ARBA00023008"/>
    </source>
</evidence>
<comment type="catalytic activity">
    <reaction evidence="17">
        <text>Cu(2+)(in) + ATP + H2O = Cu(2+)(out) + ADP + phosphate + H(+)</text>
        <dbReference type="Rhea" id="RHEA:10376"/>
        <dbReference type="ChEBI" id="CHEBI:15377"/>
        <dbReference type="ChEBI" id="CHEBI:15378"/>
        <dbReference type="ChEBI" id="CHEBI:29036"/>
        <dbReference type="ChEBI" id="CHEBI:30616"/>
        <dbReference type="ChEBI" id="CHEBI:43474"/>
        <dbReference type="ChEBI" id="CHEBI:456216"/>
        <dbReference type="EC" id="7.2.2.9"/>
    </reaction>
</comment>
<keyword evidence="15 18" id="KW-0472">Membrane</keyword>
<dbReference type="AlphaFoldDB" id="A0A1H7LFX8"/>
<dbReference type="InterPro" id="IPR027256">
    <property type="entry name" value="P-typ_ATPase_IB"/>
</dbReference>
<evidence type="ECO:0000256" key="16">
    <source>
        <dbReference type="ARBA" id="ARBA00038904"/>
    </source>
</evidence>
<dbReference type="CDD" id="cd00371">
    <property type="entry name" value="HMA"/>
    <property type="match status" value="2"/>
</dbReference>
<dbReference type="SUPFAM" id="SSF56784">
    <property type="entry name" value="HAD-like"/>
    <property type="match status" value="1"/>
</dbReference>
<dbReference type="PROSITE" id="PS00154">
    <property type="entry name" value="ATPASE_E1_E2"/>
    <property type="match status" value="1"/>
</dbReference>
<dbReference type="InterPro" id="IPR001757">
    <property type="entry name" value="P_typ_ATPase"/>
</dbReference>
<keyword evidence="7 18" id="KW-0547">Nucleotide-binding</keyword>
<dbReference type="InterPro" id="IPR036412">
    <property type="entry name" value="HAD-like_sf"/>
</dbReference>
<dbReference type="FunFam" id="2.70.150.10:FF:000002">
    <property type="entry name" value="Copper-transporting ATPase 1, putative"/>
    <property type="match status" value="1"/>
</dbReference>
<evidence type="ECO:0000256" key="10">
    <source>
        <dbReference type="ARBA" id="ARBA00022842"/>
    </source>
</evidence>
<evidence type="ECO:0000256" key="18">
    <source>
        <dbReference type="RuleBase" id="RU362081"/>
    </source>
</evidence>
<feature type="domain" description="HMA" evidence="19">
    <location>
        <begin position="69"/>
        <end position="134"/>
    </location>
</feature>
<keyword evidence="8" id="KW-0187">Copper transport</keyword>
<dbReference type="InterPro" id="IPR059000">
    <property type="entry name" value="ATPase_P-type_domA"/>
</dbReference>
<dbReference type="InterPro" id="IPR008250">
    <property type="entry name" value="ATPase_P-typ_transduc_dom_A_sf"/>
</dbReference>
<comment type="subcellular location">
    <subcellularLocation>
        <location evidence="18">Cell membrane</location>
    </subcellularLocation>
    <subcellularLocation>
        <location evidence="1">Endomembrane system</location>
        <topology evidence="1">Multi-pass membrane protein</topology>
    </subcellularLocation>
</comment>
<dbReference type="InterPro" id="IPR023299">
    <property type="entry name" value="ATPase_P-typ_cyto_dom_N"/>
</dbReference>
<evidence type="ECO:0000256" key="2">
    <source>
        <dbReference type="ARBA" id="ARBA00006024"/>
    </source>
</evidence>
<dbReference type="PRINTS" id="PR00943">
    <property type="entry name" value="CUATPASE"/>
</dbReference>
<evidence type="ECO:0000256" key="17">
    <source>
        <dbReference type="ARBA" id="ARBA00047424"/>
    </source>
</evidence>
<dbReference type="Pfam" id="PF00403">
    <property type="entry name" value="HMA"/>
    <property type="match status" value="2"/>
</dbReference>
<feature type="transmembrane region" description="Helical" evidence="18">
    <location>
        <begin position="736"/>
        <end position="755"/>
    </location>
</feature>
<dbReference type="Gene3D" id="3.30.70.100">
    <property type="match status" value="2"/>
</dbReference>
<dbReference type="SFLD" id="SFLDS00003">
    <property type="entry name" value="Haloacid_Dehalogenase"/>
    <property type="match status" value="1"/>
</dbReference>
<feature type="transmembrane region" description="Helical" evidence="18">
    <location>
        <begin position="393"/>
        <end position="415"/>
    </location>
</feature>
<dbReference type="SUPFAM" id="SSF81653">
    <property type="entry name" value="Calcium ATPase, transduction domain A"/>
    <property type="match status" value="1"/>
</dbReference>
<evidence type="ECO:0000256" key="12">
    <source>
        <dbReference type="ARBA" id="ARBA00022989"/>
    </source>
</evidence>
<organism evidence="20 21">
    <name type="scientific">Atopomonas hussainii</name>
    <dbReference type="NCBI Taxonomy" id="1429083"/>
    <lineage>
        <taxon>Bacteria</taxon>
        <taxon>Pseudomonadati</taxon>
        <taxon>Pseudomonadota</taxon>
        <taxon>Gammaproteobacteria</taxon>
        <taxon>Pseudomonadales</taxon>
        <taxon>Pseudomonadaceae</taxon>
        <taxon>Atopomonas</taxon>
    </lineage>
</organism>
<dbReference type="SFLD" id="SFLDF00027">
    <property type="entry name" value="p-type_atpase"/>
    <property type="match status" value="1"/>
</dbReference>
<dbReference type="GO" id="GO:0005507">
    <property type="term" value="F:copper ion binding"/>
    <property type="evidence" value="ECO:0007669"/>
    <property type="project" value="InterPro"/>
</dbReference>
<keyword evidence="4 18" id="KW-0812">Transmembrane</keyword>
<proteinExistence type="inferred from homology"/>
<evidence type="ECO:0000256" key="4">
    <source>
        <dbReference type="ARBA" id="ARBA00022692"/>
    </source>
</evidence>
<evidence type="ECO:0000256" key="14">
    <source>
        <dbReference type="ARBA" id="ARBA00023065"/>
    </source>
</evidence>
<dbReference type="PROSITE" id="PS01047">
    <property type="entry name" value="HMA_1"/>
    <property type="match status" value="1"/>
</dbReference>
<keyword evidence="18" id="KW-1003">Cell membrane</keyword>
<keyword evidence="13" id="KW-0186">Copper</keyword>